<reference evidence="2" key="1">
    <citation type="submission" date="2023-07" db="EMBL/GenBank/DDBJ databases">
        <title>draft genome sequence of fig (Ficus carica).</title>
        <authorList>
            <person name="Takahashi T."/>
            <person name="Nishimura K."/>
        </authorList>
    </citation>
    <scope>NUCLEOTIDE SEQUENCE</scope>
</reference>
<keyword evidence="1" id="KW-1133">Transmembrane helix</keyword>
<feature type="transmembrane region" description="Helical" evidence="1">
    <location>
        <begin position="26"/>
        <end position="42"/>
    </location>
</feature>
<evidence type="ECO:0000256" key="1">
    <source>
        <dbReference type="SAM" id="Phobius"/>
    </source>
</evidence>
<protein>
    <submittedName>
        <fullName evidence="2">Uncharacterized protein</fullName>
    </submittedName>
</protein>
<keyword evidence="1" id="KW-0812">Transmembrane</keyword>
<comment type="caution">
    <text evidence="2">The sequence shown here is derived from an EMBL/GenBank/DDBJ whole genome shotgun (WGS) entry which is preliminary data.</text>
</comment>
<proteinExistence type="predicted"/>
<dbReference type="AlphaFoldDB" id="A0AA88AD81"/>
<evidence type="ECO:0000313" key="3">
    <source>
        <dbReference type="Proteomes" id="UP001187192"/>
    </source>
</evidence>
<dbReference type="EMBL" id="BTGU01000036">
    <property type="protein sequence ID" value="GMN51062.1"/>
    <property type="molecule type" value="Genomic_DNA"/>
</dbReference>
<organism evidence="2 3">
    <name type="scientific">Ficus carica</name>
    <name type="common">Common fig</name>
    <dbReference type="NCBI Taxonomy" id="3494"/>
    <lineage>
        <taxon>Eukaryota</taxon>
        <taxon>Viridiplantae</taxon>
        <taxon>Streptophyta</taxon>
        <taxon>Embryophyta</taxon>
        <taxon>Tracheophyta</taxon>
        <taxon>Spermatophyta</taxon>
        <taxon>Magnoliopsida</taxon>
        <taxon>eudicotyledons</taxon>
        <taxon>Gunneridae</taxon>
        <taxon>Pentapetalae</taxon>
        <taxon>rosids</taxon>
        <taxon>fabids</taxon>
        <taxon>Rosales</taxon>
        <taxon>Moraceae</taxon>
        <taxon>Ficeae</taxon>
        <taxon>Ficus</taxon>
    </lineage>
</organism>
<gene>
    <name evidence="2" type="ORF">TIFTF001_020218</name>
</gene>
<keyword evidence="1" id="KW-0472">Membrane</keyword>
<accession>A0AA88AD81</accession>
<dbReference type="Proteomes" id="UP001187192">
    <property type="component" value="Unassembled WGS sequence"/>
</dbReference>
<evidence type="ECO:0000313" key="2">
    <source>
        <dbReference type="EMBL" id="GMN51062.1"/>
    </source>
</evidence>
<keyword evidence="3" id="KW-1185">Reference proteome</keyword>
<name>A0AA88AD81_FICCA</name>
<sequence>MEKSEGGSGDESVFVRSEDERERGRLVVVLVAAFFLVGAAVGRRPPLPGGPLGPHLLPAQYSHPFFPRLQALQEFQQILQAKLSQGDA</sequence>